<dbReference type="AlphaFoldDB" id="A0A6L9EFP0"/>
<gene>
    <name evidence="2" type="ORF">GTQ38_14970</name>
</gene>
<evidence type="ECO:0008006" key="4">
    <source>
        <dbReference type="Google" id="ProtNLM"/>
    </source>
</evidence>
<name>A0A6L9EFP0_9FLAO</name>
<keyword evidence="1" id="KW-0732">Signal</keyword>
<dbReference type="EMBL" id="WXYO01000006">
    <property type="protein sequence ID" value="NAS13318.1"/>
    <property type="molecule type" value="Genomic_DNA"/>
</dbReference>
<organism evidence="2 3">
    <name type="scientific">Poritiphilus flavus</name>
    <dbReference type="NCBI Taxonomy" id="2697053"/>
    <lineage>
        <taxon>Bacteria</taxon>
        <taxon>Pseudomonadati</taxon>
        <taxon>Bacteroidota</taxon>
        <taxon>Flavobacteriia</taxon>
        <taxon>Flavobacteriales</taxon>
        <taxon>Flavobacteriaceae</taxon>
        <taxon>Poritiphilus</taxon>
    </lineage>
</organism>
<reference evidence="2 3" key="1">
    <citation type="submission" date="2020-01" db="EMBL/GenBank/DDBJ databases">
        <title>Bacteria diversity of Porities sp.</title>
        <authorList>
            <person name="Wang G."/>
        </authorList>
    </citation>
    <scope>NUCLEOTIDE SEQUENCE [LARGE SCALE GENOMIC DNA]</scope>
    <source>
        <strain evidence="2 3">R33</strain>
    </source>
</reference>
<feature type="signal peptide" evidence="1">
    <location>
        <begin position="1"/>
        <end position="26"/>
    </location>
</feature>
<protein>
    <recommendedName>
        <fullName evidence="4">DUF3244 domain-containing protein</fullName>
    </recommendedName>
</protein>
<dbReference type="Proteomes" id="UP000475249">
    <property type="component" value="Unassembled WGS sequence"/>
</dbReference>
<dbReference type="RefSeq" id="WP_161436355.1">
    <property type="nucleotide sequence ID" value="NZ_WXYO01000006.1"/>
</dbReference>
<evidence type="ECO:0000313" key="2">
    <source>
        <dbReference type="EMBL" id="NAS13318.1"/>
    </source>
</evidence>
<feature type="chain" id="PRO_5027089412" description="DUF3244 domain-containing protein" evidence="1">
    <location>
        <begin position="27"/>
        <end position="112"/>
    </location>
</feature>
<comment type="caution">
    <text evidence="2">The sequence shown here is derived from an EMBL/GenBank/DDBJ whole genome shotgun (WGS) entry which is preliminary data.</text>
</comment>
<accession>A0A6L9EFP0</accession>
<evidence type="ECO:0000313" key="3">
    <source>
        <dbReference type="Proteomes" id="UP000475249"/>
    </source>
</evidence>
<sequence>MKAKFKRVFSLALVFLGLALFNPAQATEKKDDPRIQVEDNLVRLWFLNQERSSLFVKIYDDQSNVIRKVNLGDELTVGKVLDFNQSEKAYYRLVIMADKDVLFDTKIRVGSH</sequence>
<keyword evidence="3" id="KW-1185">Reference proteome</keyword>
<proteinExistence type="predicted"/>
<evidence type="ECO:0000256" key="1">
    <source>
        <dbReference type="SAM" id="SignalP"/>
    </source>
</evidence>